<keyword evidence="1" id="KW-0472">Membrane</keyword>
<keyword evidence="1" id="KW-0812">Transmembrane</keyword>
<protein>
    <submittedName>
        <fullName evidence="2">Uncharacterized protein</fullName>
    </submittedName>
</protein>
<dbReference type="STRING" id="55802.TBCH5v1_1312"/>
<name>A0A0S1XBX1_THEBA</name>
<feature type="transmembrane region" description="Helical" evidence="1">
    <location>
        <begin position="58"/>
        <end position="81"/>
    </location>
</feature>
<feature type="transmembrane region" description="Helical" evidence="1">
    <location>
        <begin position="20"/>
        <end position="38"/>
    </location>
</feature>
<feature type="transmembrane region" description="Helical" evidence="1">
    <location>
        <begin position="119"/>
        <end position="142"/>
    </location>
</feature>
<dbReference type="EMBL" id="CP013050">
    <property type="protein sequence ID" value="ALM75232.1"/>
    <property type="molecule type" value="Genomic_DNA"/>
</dbReference>
<evidence type="ECO:0000313" key="2">
    <source>
        <dbReference type="EMBL" id="ALM75232.1"/>
    </source>
</evidence>
<proteinExistence type="predicted"/>
<gene>
    <name evidence="2" type="ORF">TBCH5v1_1312</name>
</gene>
<organism evidence="2 3">
    <name type="scientific">Thermococcus barophilus</name>
    <dbReference type="NCBI Taxonomy" id="55802"/>
    <lineage>
        <taxon>Archaea</taxon>
        <taxon>Methanobacteriati</taxon>
        <taxon>Methanobacteriota</taxon>
        <taxon>Thermococci</taxon>
        <taxon>Thermococcales</taxon>
        <taxon>Thermococcaceae</taxon>
        <taxon>Thermococcus</taxon>
    </lineage>
</organism>
<dbReference type="Proteomes" id="UP000066042">
    <property type="component" value="Chromosome"/>
</dbReference>
<sequence length="143" mass="16255">MNWEEALRDYERTNRRIGRIFILLGIVIAVFGIINVYLNFEYLCIQAFGTVYPNTSSALAFTAFLLPYLFTGTGLGLLGITIERKLNLKNAEVPLVVLILLPIMYSTTKFLLSSLMETYYSPISMIESVLISVFLIAGYMFMR</sequence>
<feature type="transmembrane region" description="Helical" evidence="1">
    <location>
        <begin position="93"/>
        <end position="113"/>
    </location>
</feature>
<keyword evidence="1" id="KW-1133">Transmembrane helix</keyword>
<dbReference type="GeneID" id="26136560"/>
<evidence type="ECO:0000313" key="3">
    <source>
        <dbReference type="Proteomes" id="UP000066042"/>
    </source>
</evidence>
<evidence type="ECO:0000256" key="1">
    <source>
        <dbReference type="SAM" id="Phobius"/>
    </source>
</evidence>
<dbReference type="RefSeq" id="WP_056933919.1">
    <property type="nucleotide sequence ID" value="NZ_CP013050.1"/>
</dbReference>
<dbReference type="PATRIC" id="fig|55802.8.peg.1292"/>
<reference evidence="2 3" key="1">
    <citation type="journal article" date="2016" name="Genome Announc.">
        <title>Complete genome sequence of the hyperthermophilic and piezophilic archaeon Thermococcus barophilus Ch5, capable of growth at the expense of hydrogenogenesis from carbon monoxide and formate.</title>
        <authorList>
            <person name="Oger P."/>
            <person name="Sokolova T.G."/>
            <person name="Kozhevnikova D.A."/>
            <person name="Taranov E.A."/>
            <person name="Vannier P."/>
            <person name="Lee H.S."/>
            <person name="Kwon K.K."/>
            <person name="Kang S.G."/>
            <person name="Lee J.H."/>
            <person name="Bonch-Osmolovskaya E.A."/>
            <person name="Lebedinsky A.V."/>
        </authorList>
    </citation>
    <scope>NUCLEOTIDE SEQUENCE [LARGE SCALE GENOMIC DNA]</scope>
    <source>
        <strain evidence="3">Ch5</strain>
    </source>
</reference>
<accession>A0A0S1XBX1</accession>
<dbReference type="AlphaFoldDB" id="A0A0S1XBX1"/>